<evidence type="ECO:0000256" key="4">
    <source>
        <dbReference type="ARBA" id="ARBA00022840"/>
    </source>
</evidence>
<dbReference type="PANTHER" id="PTHR43435">
    <property type="entry name" value="RIBULOKINASE"/>
    <property type="match status" value="1"/>
</dbReference>
<evidence type="ECO:0000313" key="9">
    <source>
        <dbReference type="Proteomes" id="UP001279642"/>
    </source>
</evidence>
<name>A0ABU5E9M0_9PROT</name>
<dbReference type="Pfam" id="PF02782">
    <property type="entry name" value="FGGY_C"/>
    <property type="match status" value="1"/>
</dbReference>
<keyword evidence="6" id="KW-0119">Carbohydrate metabolism</keyword>
<keyword evidence="3" id="KW-0418">Kinase</keyword>
<dbReference type="GO" id="GO:0008741">
    <property type="term" value="F:ribulokinase activity"/>
    <property type="evidence" value="ECO:0007669"/>
    <property type="project" value="UniProtKB-EC"/>
</dbReference>
<organism evidence="8 9">
    <name type="scientific">Dongia soli</name>
    <dbReference type="NCBI Taxonomy" id="600628"/>
    <lineage>
        <taxon>Bacteria</taxon>
        <taxon>Pseudomonadati</taxon>
        <taxon>Pseudomonadota</taxon>
        <taxon>Alphaproteobacteria</taxon>
        <taxon>Rhodospirillales</taxon>
        <taxon>Dongiaceae</taxon>
        <taxon>Dongia</taxon>
    </lineage>
</organism>
<dbReference type="PROSITE" id="PS00445">
    <property type="entry name" value="FGGY_KINASES_2"/>
    <property type="match status" value="1"/>
</dbReference>
<proteinExistence type="predicted"/>
<dbReference type="EMBL" id="JAXCLW010000002">
    <property type="protein sequence ID" value="MDY0882607.1"/>
    <property type="molecule type" value="Genomic_DNA"/>
</dbReference>
<dbReference type="EC" id="2.7.1.16" evidence="8"/>
<gene>
    <name evidence="8" type="ORF">SMD27_07120</name>
</gene>
<comment type="caution">
    <text evidence="8">The sequence shown here is derived from an EMBL/GenBank/DDBJ whole genome shotgun (WGS) entry which is preliminary data.</text>
</comment>
<keyword evidence="9" id="KW-1185">Reference proteome</keyword>
<evidence type="ECO:0000256" key="5">
    <source>
        <dbReference type="ARBA" id="ARBA00022935"/>
    </source>
</evidence>
<dbReference type="SUPFAM" id="SSF53067">
    <property type="entry name" value="Actin-like ATPase domain"/>
    <property type="match status" value="2"/>
</dbReference>
<keyword evidence="1 8" id="KW-0808">Transferase</keyword>
<dbReference type="InterPro" id="IPR005929">
    <property type="entry name" value="Ribulokinase"/>
</dbReference>
<sequence length="527" mass="56193">MAQTYIIGLDYGTESARGVLIDVETGTAVANHVHRYRHGVMTTALPNGGKLQADWALQHAPDYIEAGEALLTSLGRGRNISAIGLDFTASSPLPAKADGTPLSTLHPEEPHAYVKLWKHHAAQAWADRINAGSHDFLRRYGNRTSCEWLLAKAGEIADEAPAIWQEADRFIEAGDWLVWQLTGHEIRSKCQAGYKAHYQEVSAGDSFDGYPDNIVPGLADKLSPPEPIGRPAGGLSKRWRERTGIDGKAIIAVAVIDAHAVLPAVGATTAGTVVGALGTSACHLLLDDKLNYISGIDGAVFDGAVPGLWCYEAGQAAFGDMLAWFVRNFPQGSDEAASFAYYNQAAAILPLDAARPIALDWWNGCRTPISDPTLSGLLVGMTLRTSAVDIYNSLLESLCFGARQIIENFIAGGSAVDHVILTSGIAERNPLLMQMMSDILGQEVSVPNIAHATATGAAIHGAVAGGVVADFNAGARRFGSGSSKAYRPNTATTGVYEERYQLYRSLSSTSEITDAMHALSRYHALGK</sequence>
<evidence type="ECO:0000256" key="1">
    <source>
        <dbReference type="ARBA" id="ARBA00022679"/>
    </source>
</evidence>
<keyword evidence="4" id="KW-0067">ATP-binding</keyword>
<reference evidence="8 9" key="1">
    <citation type="journal article" date="2016" name="Antonie Van Leeuwenhoek">
        <title>Dongia soli sp. nov., isolated from soil from Dokdo, Korea.</title>
        <authorList>
            <person name="Kim D.U."/>
            <person name="Lee H."/>
            <person name="Kim H."/>
            <person name="Kim S.G."/>
            <person name="Ka J.O."/>
        </authorList>
    </citation>
    <scope>NUCLEOTIDE SEQUENCE [LARGE SCALE GENOMIC DNA]</scope>
    <source>
        <strain evidence="8 9">D78</strain>
    </source>
</reference>
<dbReference type="InterPro" id="IPR000577">
    <property type="entry name" value="Carb_kinase_FGGY"/>
</dbReference>
<dbReference type="Gene3D" id="3.30.420.40">
    <property type="match status" value="2"/>
</dbReference>
<keyword evidence="2" id="KW-0547">Nucleotide-binding</keyword>
<dbReference type="InterPro" id="IPR018483">
    <property type="entry name" value="Carb_kinase_FGGY_CS"/>
</dbReference>
<dbReference type="InterPro" id="IPR043129">
    <property type="entry name" value="ATPase_NBD"/>
</dbReference>
<protein>
    <submittedName>
        <fullName evidence="8">Ribulokinase</fullName>
        <ecNumber evidence="8">2.7.1.16</ecNumber>
    </submittedName>
</protein>
<keyword evidence="5" id="KW-0054">Arabinose catabolism</keyword>
<dbReference type="PANTHER" id="PTHR43435:SF4">
    <property type="entry name" value="FGGY CARBOHYDRATE KINASE DOMAIN-CONTAINING PROTEIN"/>
    <property type="match status" value="1"/>
</dbReference>
<evidence type="ECO:0000256" key="6">
    <source>
        <dbReference type="ARBA" id="ARBA00023277"/>
    </source>
</evidence>
<dbReference type="InterPro" id="IPR018485">
    <property type="entry name" value="FGGY_C"/>
</dbReference>
<evidence type="ECO:0000256" key="3">
    <source>
        <dbReference type="ARBA" id="ARBA00022777"/>
    </source>
</evidence>
<dbReference type="CDD" id="cd07781">
    <property type="entry name" value="ASKHA_NBD_FGGY_L-RBK"/>
    <property type="match status" value="1"/>
</dbReference>
<feature type="domain" description="Carbohydrate kinase FGGY C-terminal" evidence="7">
    <location>
        <begin position="276"/>
        <end position="464"/>
    </location>
</feature>
<dbReference type="PIRSF" id="PIRSF000538">
    <property type="entry name" value="GlpK"/>
    <property type="match status" value="1"/>
</dbReference>
<evidence type="ECO:0000313" key="8">
    <source>
        <dbReference type="EMBL" id="MDY0882607.1"/>
    </source>
</evidence>
<dbReference type="Proteomes" id="UP001279642">
    <property type="component" value="Unassembled WGS sequence"/>
</dbReference>
<dbReference type="RefSeq" id="WP_320507679.1">
    <property type="nucleotide sequence ID" value="NZ_JAXCLW010000002.1"/>
</dbReference>
<dbReference type="NCBIfam" id="NF003154">
    <property type="entry name" value="PRK04123.1"/>
    <property type="match status" value="1"/>
</dbReference>
<evidence type="ECO:0000259" key="7">
    <source>
        <dbReference type="Pfam" id="PF02782"/>
    </source>
</evidence>
<evidence type="ECO:0000256" key="2">
    <source>
        <dbReference type="ARBA" id="ARBA00022741"/>
    </source>
</evidence>
<accession>A0ABU5E9M0</accession>